<evidence type="ECO:0000313" key="3">
    <source>
        <dbReference type="EMBL" id="MBB3730062.1"/>
    </source>
</evidence>
<sequence>MGRRTATLEPLPGMPDTIGRKPVKAEHAPPARTLDEAIRRSHDIIAEALDRFPIVARQALFSGGNDSTVLLHLTSHYLDSSAHDAVVHVNTGIGIEETREHVRDVARSWNLPLRELHPRDRYDDLVLGRVIARTGKNAGIRPVWKGFPGPAGHTVMYRRLKDEPLQRNRAQIIGSRGRTQKVLYLAGMRWGESERRMRNAAEIDPDGGIVWCSPLVHWTNAQMAEYRRTYLLPQSEVSAHLHMSGECLCGAFAKPGELDEIEFFYPRTAYRIRSLEQRVKAADIPACKWGQKPANQKTPKPGSIAGRLCSSCPAPLAGQTDLMDLWATQGLLTPANTTPTCASQVAA</sequence>
<feature type="domain" description="Phosphoadenosine phosphosulphate reductase" evidence="2">
    <location>
        <begin position="60"/>
        <end position="120"/>
    </location>
</feature>
<reference evidence="3 4" key="1">
    <citation type="submission" date="2020-08" db="EMBL/GenBank/DDBJ databases">
        <title>Sequencing the genomes of 1000 actinobacteria strains.</title>
        <authorList>
            <person name="Klenk H.-P."/>
        </authorList>
    </citation>
    <scope>NUCLEOTIDE SEQUENCE [LARGE SCALE GENOMIC DNA]</scope>
    <source>
        <strain evidence="3 4">DSM 44320</strain>
    </source>
</reference>
<dbReference type="EMBL" id="JACIBV010000001">
    <property type="protein sequence ID" value="MBB3730062.1"/>
    <property type="molecule type" value="Genomic_DNA"/>
</dbReference>
<dbReference type="PANTHER" id="PTHR43196:SF1">
    <property type="entry name" value="SULFATE ADENYLYLTRANSFERASE SUBUNIT 2"/>
    <property type="match status" value="1"/>
</dbReference>
<dbReference type="SUPFAM" id="SSF52402">
    <property type="entry name" value="Adenine nucleotide alpha hydrolases-like"/>
    <property type="match status" value="1"/>
</dbReference>
<organism evidence="3 4">
    <name type="scientific">Nonomuraea dietziae</name>
    <dbReference type="NCBI Taxonomy" id="65515"/>
    <lineage>
        <taxon>Bacteria</taxon>
        <taxon>Bacillati</taxon>
        <taxon>Actinomycetota</taxon>
        <taxon>Actinomycetes</taxon>
        <taxon>Streptosporangiales</taxon>
        <taxon>Streptosporangiaceae</taxon>
        <taxon>Nonomuraea</taxon>
    </lineage>
</organism>
<dbReference type="GO" id="GO:0016740">
    <property type="term" value="F:transferase activity"/>
    <property type="evidence" value="ECO:0007669"/>
    <property type="project" value="UniProtKB-KW"/>
</dbReference>
<keyword evidence="4" id="KW-1185">Reference proteome</keyword>
<feature type="region of interest" description="Disordered" evidence="1">
    <location>
        <begin position="1"/>
        <end position="28"/>
    </location>
</feature>
<evidence type="ECO:0000256" key="1">
    <source>
        <dbReference type="SAM" id="MobiDB-lite"/>
    </source>
</evidence>
<proteinExistence type="predicted"/>
<dbReference type="AlphaFoldDB" id="A0A7W5V3V0"/>
<dbReference type="Proteomes" id="UP000579945">
    <property type="component" value="Unassembled WGS sequence"/>
</dbReference>
<keyword evidence="3" id="KW-0808">Transferase</keyword>
<dbReference type="Pfam" id="PF01507">
    <property type="entry name" value="PAPS_reduct"/>
    <property type="match status" value="1"/>
</dbReference>
<dbReference type="GeneID" id="95392227"/>
<accession>A0A7W5V3V0</accession>
<dbReference type="RefSeq" id="WP_183654222.1">
    <property type="nucleotide sequence ID" value="NZ_BAAAXX010000019.1"/>
</dbReference>
<dbReference type="InterPro" id="IPR002500">
    <property type="entry name" value="PAPS_reduct_dom"/>
</dbReference>
<protein>
    <submittedName>
        <fullName evidence="3">3'-phosphoadenosine 5'-phosphosulfate sulfotransferase (PAPS reductase)/FAD synthetase</fullName>
    </submittedName>
</protein>
<evidence type="ECO:0000259" key="2">
    <source>
        <dbReference type="Pfam" id="PF01507"/>
    </source>
</evidence>
<name>A0A7W5V3V0_9ACTN</name>
<dbReference type="InterPro" id="IPR014729">
    <property type="entry name" value="Rossmann-like_a/b/a_fold"/>
</dbReference>
<evidence type="ECO:0000313" key="4">
    <source>
        <dbReference type="Proteomes" id="UP000579945"/>
    </source>
</evidence>
<dbReference type="Gene3D" id="3.40.50.620">
    <property type="entry name" value="HUPs"/>
    <property type="match status" value="1"/>
</dbReference>
<dbReference type="InterPro" id="IPR050128">
    <property type="entry name" value="Sulfate_adenylyltrnsfr_sub2"/>
</dbReference>
<comment type="caution">
    <text evidence="3">The sequence shown here is derived from an EMBL/GenBank/DDBJ whole genome shotgun (WGS) entry which is preliminary data.</text>
</comment>
<gene>
    <name evidence="3" type="ORF">FHR33_005922</name>
</gene>
<dbReference type="PANTHER" id="PTHR43196">
    <property type="entry name" value="SULFATE ADENYLYLTRANSFERASE SUBUNIT 2"/>
    <property type="match status" value="1"/>
</dbReference>